<protein>
    <submittedName>
        <fullName evidence="4">Uncharacterized protein</fullName>
    </submittedName>
</protein>
<dbReference type="EnsemblMetazoa" id="XM_021042690.1">
    <property type="protein sequence ID" value="XP_020898349.1"/>
    <property type="gene ID" value="LOC110237112"/>
</dbReference>
<evidence type="ECO:0000313" key="5">
    <source>
        <dbReference type="Proteomes" id="UP000887567"/>
    </source>
</evidence>
<dbReference type="GO" id="GO:0071944">
    <property type="term" value="C:cell periphery"/>
    <property type="evidence" value="ECO:0007669"/>
    <property type="project" value="TreeGrafter"/>
</dbReference>
<evidence type="ECO:0000313" key="4">
    <source>
        <dbReference type="EnsemblMetazoa" id="XP_020898349.1"/>
    </source>
</evidence>
<dbReference type="Gene3D" id="2.20.100.10">
    <property type="entry name" value="Thrombospondin type-1 (TSP1) repeat"/>
    <property type="match status" value="1"/>
</dbReference>
<name>A0A913X3G8_EXADI</name>
<evidence type="ECO:0000256" key="1">
    <source>
        <dbReference type="ARBA" id="ARBA00023157"/>
    </source>
</evidence>
<dbReference type="AlphaFoldDB" id="A0A913X3G8"/>
<sequence length="132" mass="14979">MKAIAITFMILFFTIKTASERLSEVYGALKNCIFETKDTHYCLELIHRMNTAYASYRPGGWGQWSSWSRCSVICGTGIRRRTRNCDNPPPGSKGRCEGTSQNTEKCRRCGLGNEDCESDGRCNNVCRQPDHR</sequence>
<evidence type="ECO:0000256" key="3">
    <source>
        <dbReference type="SAM" id="SignalP"/>
    </source>
</evidence>
<dbReference type="Proteomes" id="UP000887567">
    <property type="component" value="Unplaced"/>
</dbReference>
<proteinExistence type="predicted"/>
<feature type="signal peptide" evidence="3">
    <location>
        <begin position="1"/>
        <end position="19"/>
    </location>
</feature>
<dbReference type="InterPro" id="IPR038877">
    <property type="entry name" value="THSD1"/>
</dbReference>
<dbReference type="RefSeq" id="XP_020898349.1">
    <property type="nucleotide sequence ID" value="XM_021042690.1"/>
</dbReference>
<dbReference type="InterPro" id="IPR000884">
    <property type="entry name" value="TSP1_rpt"/>
</dbReference>
<feature type="region of interest" description="Disordered" evidence="2">
    <location>
        <begin position="82"/>
        <end position="102"/>
    </location>
</feature>
<evidence type="ECO:0000256" key="2">
    <source>
        <dbReference type="SAM" id="MobiDB-lite"/>
    </source>
</evidence>
<dbReference type="InterPro" id="IPR036383">
    <property type="entry name" value="TSP1_rpt_sf"/>
</dbReference>
<dbReference type="SMART" id="SM00209">
    <property type="entry name" value="TSP1"/>
    <property type="match status" value="1"/>
</dbReference>
<dbReference type="GeneID" id="110237112"/>
<feature type="chain" id="PRO_5038047034" evidence="3">
    <location>
        <begin position="20"/>
        <end position="132"/>
    </location>
</feature>
<organism evidence="4 5">
    <name type="scientific">Exaiptasia diaphana</name>
    <name type="common">Tropical sea anemone</name>
    <name type="synonym">Aiptasia pulchella</name>
    <dbReference type="NCBI Taxonomy" id="2652724"/>
    <lineage>
        <taxon>Eukaryota</taxon>
        <taxon>Metazoa</taxon>
        <taxon>Cnidaria</taxon>
        <taxon>Anthozoa</taxon>
        <taxon>Hexacorallia</taxon>
        <taxon>Actiniaria</taxon>
        <taxon>Aiptasiidae</taxon>
        <taxon>Exaiptasia</taxon>
    </lineage>
</organism>
<keyword evidence="1" id="KW-1015">Disulfide bond</keyword>
<dbReference type="KEGG" id="epa:110237112"/>
<dbReference type="PANTHER" id="PTHR16311">
    <property type="entry name" value="THROMBOSPONDIN TYPE I DOMAIN-CONTAINING 1"/>
    <property type="match status" value="1"/>
</dbReference>
<dbReference type="FunFam" id="2.20.100.10:FF:000001">
    <property type="entry name" value="semaphorin-5A isoform X1"/>
    <property type="match status" value="1"/>
</dbReference>
<dbReference type="OrthoDB" id="5958694at2759"/>
<dbReference type="PANTHER" id="PTHR16311:SF3">
    <property type="entry name" value="THROMBOSPONDIN TYPE-1 DOMAIN-CONTAINING PROTEIN 1"/>
    <property type="match status" value="1"/>
</dbReference>
<reference evidence="4" key="1">
    <citation type="submission" date="2022-11" db="UniProtKB">
        <authorList>
            <consortium name="EnsemblMetazoa"/>
        </authorList>
    </citation>
    <scope>IDENTIFICATION</scope>
</reference>
<keyword evidence="3" id="KW-0732">Signal</keyword>
<dbReference type="Pfam" id="PF00090">
    <property type="entry name" value="TSP_1"/>
    <property type="match status" value="1"/>
</dbReference>
<dbReference type="PRINTS" id="PR01705">
    <property type="entry name" value="TSP1REPEAT"/>
</dbReference>
<dbReference type="PROSITE" id="PS50092">
    <property type="entry name" value="TSP1"/>
    <property type="match status" value="1"/>
</dbReference>
<dbReference type="SUPFAM" id="SSF82895">
    <property type="entry name" value="TSP-1 type 1 repeat"/>
    <property type="match status" value="1"/>
</dbReference>
<accession>A0A913X3G8</accession>
<keyword evidence="5" id="KW-1185">Reference proteome</keyword>